<proteinExistence type="predicted"/>
<feature type="region of interest" description="Disordered" evidence="2">
    <location>
        <begin position="1"/>
        <end position="31"/>
    </location>
</feature>
<evidence type="ECO:0000313" key="4">
    <source>
        <dbReference type="Proteomes" id="UP000013827"/>
    </source>
</evidence>
<evidence type="ECO:0000256" key="2">
    <source>
        <dbReference type="SAM" id="MobiDB-lite"/>
    </source>
</evidence>
<reference evidence="4" key="1">
    <citation type="journal article" date="2013" name="Nature">
        <title>Pan genome of the phytoplankton Emiliania underpins its global distribution.</title>
        <authorList>
            <person name="Read B.A."/>
            <person name="Kegel J."/>
            <person name="Klute M.J."/>
            <person name="Kuo A."/>
            <person name="Lefebvre S.C."/>
            <person name="Maumus F."/>
            <person name="Mayer C."/>
            <person name="Miller J."/>
            <person name="Monier A."/>
            <person name="Salamov A."/>
            <person name="Young J."/>
            <person name="Aguilar M."/>
            <person name="Claverie J.M."/>
            <person name="Frickenhaus S."/>
            <person name="Gonzalez K."/>
            <person name="Herman E.K."/>
            <person name="Lin Y.C."/>
            <person name="Napier J."/>
            <person name="Ogata H."/>
            <person name="Sarno A.F."/>
            <person name="Shmutz J."/>
            <person name="Schroeder D."/>
            <person name="de Vargas C."/>
            <person name="Verret F."/>
            <person name="von Dassow P."/>
            <person name="Valentin K."/>
            <person name="Van de Peer Y."/>
            <person name="Wheeler G."/>
            <person name="Dacks J.B."/>
            <person name="Delwiche C.F."/>
            <person name="Dyhrman S.T."/>
            <person name="Glockner G."/>
            <person name="John U."/>
            <person name="Richards T."/>
            <person name="Worden A.Z."/>
            <person name="Zhang X."/>
            <person name="Grigoriev I.V."/>
            <person name="Allen A.E."/>
            <person name="Bidle K."/>
            <person name="Borodovsky M."/>
            <person name="Bowler C."/>
            <person name="Brownlee C."/>
            <person name="Cock J.M."/>
            <person name="Elias M."/>
            <person name="Gladyshev V.N."/>
            <person name="Groth M."/>
            <person name="Guda C."/>
            <person name="Hadaegh A."/>
            <person name="Iglesias-Rodriguez M.D."/>
            <person name="Jenkins J."/>
            <person name="Jones B.M."/>
            <person name="Lawson T."/>
            <person name="Leese F."/>
            <person name="Lindquist E."/>
            <person name="Lobanov A."/>
            <person name="Lomsadze A."/>
            <person name="Malik S.B."/>
            <person name="Marsh M.E."/>
            <person name="Mackinder L."/>
            <person name="Mock T."/>
            <person name="Mueller-Roeber B."/>
            <person name="Pagarete A."/>
            <person name="Parker M."/>
            <person name="Probert I."/>
            <person name="Quesneville H."/>
            <person name="Raines C."/>
            <person name="Rensing S.A."/>
            <person name="Riano-Pachon D.M."/>
            <person name="Richier S."/>
            <person name="Rokitta S."/>
            <person name="Shiraiwa Y."/>
            <person name="Soanes D.M."/>
            <person name="van der Giezen M."/>
            <person name="Wahlund T.M."/>
            <person name="Williams B."/>
            <person name="Wilson W."/>
            <person name="Wolfe G."/>
            <person name="Wurch L.L."/>
        </authorList>
    </citation>
    <scope>NUCLEOTIDE SEQUENCE</scope>
</reference>
<dbReference type="AlphaFoldDB" id="A0A0D3JRI1"/>
<dbReference type="EnsemblProtists" id="EOD26116">
    <property type="protein sequence ID" value="EOD26116"/>
    <property type="gene ID" value="EMIHUDRAFT_367105"/>
</dbReference>
<organism evidence="3 4">
    <name type="scientific">Emiliania huxleyi (strain CCMP1516)</name>
    <dbReference type="NCBI Taxonomy" id="280463"/>
    <lineage>
        <taxon>Eukaryota</taxon>
        <taxon>Haptista</taxon>
        <taxon>Haptophyta</taxon>
        <taxon>Prymnesiophyceae</taxon>
        <taxon>Isochrysidales</taxon>
        <taxon>Noelaerhabdaceae</taxon>
        <taxon>Emiliania</taxon>
    </lineage>
</organism>
<keyword evidence="1" id="KW-0175">Coiled coil</keyword>
<dbReference type="Proteomes" id="UP000013827">
    <property type="component" value="Unassembled WGS sequence"/>
</dbReference>
<dbReference type="GeneID" id="17271660"/>
<dbReference type="KEGG" id="ehx:EMIHUDRAFT_367105"/>
<sequence>MAGEMGRIRSQLTGLIGGKATKGTKRKRAGSVASSNGAVVLAPAEEETLAALEAEIGRLKAANEDATTTVGEWEIKWKVRAKVSGSGVAGDFAATRAGGKQCRSIKGLRALLAGSA</sequence>
<reference evidence="3" key="2">
    <citation type="submission" date="2024-10" db="UniProtKB">
        <authorList>
            <consortium name="EnsemblProtists"/>
        </authorList>
    </citation>
    <scope>IDENTIFICATION</scope>
</reference>
<name>A0A0D3JRI1_EMIH1</name>
<dbReference type="HOGENOM" id="CLU_2101524_0_0_1"/>
<feature type="coiled-coil region" evidence="1">
    <location>
        <begin position="42"/>
        <end position="69"/>
    </location>
</feature>
<dbReference type="RefSeq" id="XP_005778545.1">
    <property type="nucleotide sequence ID" value="XM_005778488.1"/>
</dbReference>
<evidence type="ECO:0000313" key="3">
    <source>
        <dbReference type="EnsemblProtists" id="EOD26116"/>
    </source>
</evidence>
<evidence type="ECO:0000256" key="1">
    <source>
        <dbReference type="SAM" id="Coils"/>
    </source>
</evidence>
<accession>A0A0D3JRI1</accession>
<keyword evidence="4" id="KW-1185">Reference proteome</keyword>
<protein>
    <submittedName>
        <fullName evidence="3">Uncharacterized protein</fullName>
    </submittedName>
</protein>
<dbReference type="PaxDb" id="2903-EOD26116"/>